<evidence type="ECO:0000313" key="2">
    <source>
        <dbReference type="EMBL" id="KAJ6220380.1"/>
    </source>
</evidence>
<accession>A0A9Q0M718</accession>
<feature type="compositionally biased region" description="Basic residues" evidence="1">
    <location>
        <begin position="1"/>
        <end position="12"/>
    </location>
</feature>
<feature type="compositionally biased region" description="Polar residues" evidence="1">
    <location>
        <begin position="13"/>
        <end position="25"/>
    </location>
</feature>
<proteinExistence type="predicted"/>
<organism evidence="2 3">
    <name type="scientific">Blomia tropicalis</name>
    <name type="common">Mite</name>
    <dbReference type="NCBI Taxonomy" id="40697"/>
    <lineage>
        <taxon>Eukaryota</taxon>
        <taxon>Metazoa</taxon>
        <taxon>Ecdysozoa</taxon>
        <taxon>Arthropoda</taxon>
        <taxon>Chelicerata</taxon>
        <taxon>Arachnida</taxon>
        <taxon>Acari</taxon>
        <taxon>Acariformes</taxon>
        <taxon>Sarcoptiformes</taxon>
        <taxon>Astigmata</taxon>
        <taxon>Glycyphagoidea</taxon>
        <taxon>Echimyopodidae</taxon>
        <taxon>Blomia</taxon>
    </lineage>
</organism>
<keyword evidence="3" id="KW-1185">Reference proteome</keyword>
<name>A0A9Q0M718_BLOTA</name>
<comment type="caution">
    <text evidence="2">The sequence shown here is derived from an EMBL/GenBank/DDBJ whole genome shotgun (WGS) entry which is preliminary data.</text>
</comment>
<reference evidence="2" key="1">
    <citation type="submission" date="2022-12" db="EMBL/GenBank/DDBJ databases">
        <title>Genome assemblies of Blomia tropicalis.</title>
        <authorList>
            <person name="Cui Y."/>
        </authorList>
    </citation>
    <scope>NUCLEOTIDE SEQUENCE</scope>
    <source>
        <tissue evidence="2">Adult mites</tissue>
    </source>
</reference>
<dbReference type="InterPro" id="IPR009818">
    <property type="entry name" value="PAM2_motif"/>
</dbReference>
<protein>
    <submittedName>
        <fullName evidence="2">Uncharacterized protein</fullName>
    </submittedName>
</protein>
<evidence type="ECO:0000256" key="1">
    <source>
        <dbReference type="SAM" id="MobiDB-lite"/>
    </source>
</evidence>
<evidence type="ECO:0000313" key="3">
    <source>
        <dbReference type="Proteomes" id="UP001142055"/>
    </source>
</evidence>
<dbReference type="Proteomes" id="UP001142055">
    <property type="component" value="Chromosome 2"/>
</dbReference>
<dbReference type="AlphaFoldDB" id="A0A9Q0M718"/>
<feature type="region of interest" description="Disordered" evidence="1">
    <location>
        <begin position="1"/>
        <end position="25"/>
    </location>
</feature>
<gene>
    <name evidence="2" type="ORF">RDWZM_006192</name>
</gene>
<sequence>MGKRIRRNKGNKSIKTADQPLSNDSPAEFTYAQILTRGLVNSNETTSKNENKNLSAIDIVEIEQISNVDANIIENEQTLAIDESQSIFVSTLNPEAAEFVPSRTDVNDDDLNYNDILVESFSPTTNDMLYSYFVSNQIPELVMYPNQNLMMISSTSPEYYYQYTNFNCPSLIGYQPLSMDDNQRSINYAP</sequence>
<dbReference type="EMBL" id="JAPWDV010000002">
    <property type="protein sequence ID" value="KAJ6220380.1"/>
    <property type="molecule type" value="Genomic_DNA"/>
</dbReference>
<dbReference type="Pfam" id="PF07145">
    <property type="entry name" value="PAM2"/>
    <property type="match status" value="1"/>
</dbReference>